<evidence type="ECO:0000256" key="4">
    <source>
        <dbReference type="ARBA" id="ARBA00022763"/>
    </source>
</evidence>
<evidence type="ECO:0008006" key="13">
    <source>
        <dbReference type="Google" id="ProtNLM"/>
    </source>
</evidence>
<feature type="domain" description="DNA mismatch repair protein MutS-like N-terminal" evidence="9">
    <location>
        <begin position="21"/>
        <end position="124"/>
    </location>
</feature>
<dbReference type="GO" id="GO:0006298">
    <property type="term" value="P:mismatch repair"/>
    <property type="evidence" value="ECO:0007669"/>
    <property type="project" value="InterPro"/>
</dbReference>
<proteinExistence type="inferred from homology"/>
<dbReference type="Gene3D" id="3.40.1170.10">
    <property type="entry name" value="DNA repair protein MutS, domain I"/>
    <property type="match status" value="1"/>
</dbReference>
<evidence type="ECO:0000259" key="9">
    <source>
        <dbReference type="Pfam" id="PF01624"/>
    </source>
</evidence>
<dbReference type="InterPro" id="IPR007860">
    <property type="entry name" value="DNA_mmatch_repair_MutS_con_dom"/>
</dbReference>
<keyword evidence="3" id="KW-0547">Nucleotide-binding</keyword>
<keyword evidence="4" id="KW-0227">DNA damage</keyword>
<evidence type="ECO:0000256" key="6">
    <source>
        <dbReference type="ARBA" id="ARBA00023125"/>
    </source>
</evidence>
<reference evidence="11 12" key="1">
    <citation type="submission" date="2011-02" db="EMBL/GenBank/DDBJ databases">
        <title>The Genome Sequence of Sphaeroforma arctica JP610.</title>
        <authorList>
            <consortium name="The Broad Institute Genome Sequencing Platform"/>
            <person name="Russ C."/>
            <person name="Cuomo C."/>
            <person name="Young S.K."/>
            <person name="Zeng Q."/>
            <person name="Gargeya S."/>
            <person name="Alvarado L."/>
            <person name="Berlin A."/>
            <person name="Chapman S.B."/>
            <person name="Chen Z."/>
            <person name="Freedman E."/>
            <person name="Gellesch M."/>
            <person name="Goldberg J."/>
            <person name="Griggs A."/>
            <person name="Gujja S."/>
            <person name="Heilman E."/>
            <person name="Heiman D."/>
            <person name="Howarth C."/>
            <person name="Mehta T."/>
            <person name="Neiman D."/>
            <person name="Pearson M."/>
            <person name="Roberts A."/>
            <person name="Saif S."/>
            <person name="Shea T."/>
            <person name="Shenoy N."/>
            <person name="Sisk P."/>
            <person name="Stolte C."/>
            <person name="Sykes S."/>
            <person name="White J."/>
            <person name="Yandava C."/>
            <person name="Burger G."/>
            <person name="Gray M.W."/>
            <person name="Holland P.W.H."/>
            <person name="King N."/>
            <person name="Lang F.B.F."/>
            <person name="Roger A.J."/>
            <person name="Ruiz-Trillo I."/>
            <person name="Haas B."/>
            <person name="Nusbaum C."/>
            <person name="Birren B."/>
        </authorList>
    </citation>
    <scope>NUCLEOTIDE SEQUENCE [LARGE SCALE GENOMIC DNA]</scope>
    <source>
        <strain evidence="11 12">JP610</strain>
    </source>
</reference>
<evidence type="ECO:0000256" key="8">
    <source>
        <dbReference type="ARBA" id="ARBA00023242"/>
    </source>
</evidence>
<dbReference type="FunFam" id="3.30.420.110:FF:000002">
    <property type="entry name" value="DNA mismatch repair protein"/>
    <property type="match status" value="1"/>
</dbReference>
<evidence type="ECO:0000256" key="2">
    <source>
        <dbReference type="ARBA" id="ARBA00006271"/>
    </source>
</evidence>
<gene>
    <name evidence="11" type="ORF">SARC_11194</name>
</gene>
<dbReference type="GeneID" id="25911698"/>
<dbReference type="InterPro" id="IPR016151">
    <property type="entry name" value="DNA_mismatch_repair_MutS_N"/>
</dbReference>
<evidence type="ECO:0000256" key="3">
    <source>
        <dbReference type="ARBA" id="ARBA00022741"/>
    </source>
</evidence>
<accession>A0A0L0FIJ0</accession>
<dbReference type="eggNOG" id="KOG0219">
    <property type="taxonomic scope" value="Eukaryota"/>
</dbReference>
<evidence type="ECO:0000313" key="11">
    <source>
        <dbReference type="EMBL" id="KNC76301.1"/>
    </source>
</evidence>
<dbReference type="Proteomes" id="UP000054560">
    <property type="component" value="Unassembled WGS sequence"/>
</dbReference>
<name>A0A0L0FIJ0_9EUKA</name>
<keyword evidence="6" id="KW-0238">DNA-binding</keyword>
<keyword evidence="8" id="KW-0539">Nucleus</keyword>
<feature type="domain" description="DNA mismatch repair protein MutS connector" evidence="10">
    <location>
        <begin position="140"/>
        <end position="234"/>
    </location>
</feature>
<dbReference type="STRING" id="667725.A0A0L0FIJ0"/>
<evidence type="ECO:0000313" key="12">
    <source>
        <dbReference type="Proteomes" id="UP000054560"/>
    </source>
</evidence>
<evidence type="ECO:0000256" key="1">
    <source>
        <dbReference type="ARBA" id="ARBA00004123"/>
    </source>
</evidence>
<dbReference type="EMBL" id="KQ243162">
    <property type="protein sequence ID" value="KNC76301.1"/>
    <property type="molecule type" value="Genomic_DNA"/>
</dbReference>
<keyword evidence="5" id="KW-0067">ATP-binding</keyword>
<protein>
    <recommendedName>
        <fullName evidence="13">DNA mismatch repair protein MutS-like N-terminal domain-containing protein</fullName>
    </recommendedName>
</protein>
<dbReference type="AlphaFoldDB" id="A0A0L0FIJ0"/>
<comment type="similarity">
    <text evidence="2">Belongs to the DNA mismatch repair MutS family.</text>
</comment>
<dbReference type="Pfam" id="PF05188">
    <property type="entry name" value="MutS_II"/>
    <property type="match status" value="1"/>
</dbReference>
<dbReference type="InterPro" id="IPR036678">
    <property type="entry name" value="MutS_con_dom_sf"/>
</dbReference>
<dbReference type="GO" id="GO:0030983">
    <property type="term" value="F:mismatched DNA binding"/>
    <property type="evidence" value="ECO:0007669"/>
    <property type="project" value="InterPro"/>
</dbReference>
<dbReference type="RefSeq" id="XP_014150203.1">
    <property type="nucleotide sequence ID" value="XM_014294728.1"/>
</dbReference>
<sequence length="236" mass="26487">MTTAEPNVEVDKGQISDISSFLLGLPKNADTTIRVFSRNKGDYYSVHGEADALFIAQHYYHTMAIVKYFGGKKEPFVNMSQMMYDSVIRDLLLVRQYRVELYAKEGKQPWTLHKKGTPGNLQDFEDEVFVGGDQSNSAVVVAVKLKMKDGIRTVGVAYGDATQRKLGTCEFLDNDQFSNLEALIVQLGAKECLLATEASNPDYVKMAKMIDRSGMMITIRNTTEFSVKNIEQSLDR</sequence>
<evidence type="ECO:0000259" key="10">
    <source>
        <dbReference type="Pfam" id="PF05188"/>
    </source>
</evidence>
<organism evidence="11 12">
    <name type="scientific">Sphaeroforma arctica JP610</name>
    <dbReference type="NCBI Taxonomy" id="667725"/>
    <lineage>
        <taxon>Eukaryota</taxon>
        <taxon>Ichthyosporea</taxon>
        <taxon>Ichthyophonida</taxon>
        <taxon>Sphaeroforma</taxon>
    </lineage>
</organism>
<evidence type="ECO:0000256" key="7">
    <source>
        <dbReference type="ARBA" id="ARBA00023204"/>
    </source>
</evidence>
<dbReference type="InterPro" id="IPR007695">
    <property type="entry name" value="DNA_mismatch_repair_MutS-lik_N"/>
</dbReference>
<keyword evidence="12" id="KW-1185">Reference proteome</keyword>
<dbReference type="Gene3D" id="3.30.420.110">
    <property type="entry name" value="MutS, connector domain"/>
    <property type="match status" value="1"/>
</dbReference>
<dbReference type="Pfam" id="PF01624">
    <property type="entry name" value="MutS_I"/>
    <property type="match status" value="1"/>
</dbReference>
<dbReference type="GO" id="GO:0005524">
    <property type="term" value="F:ATP binding"/>
    <property type="evidence" value="ECO:0007669"/>
    <property type="project" value="UniProtKB-KW"/>
</dbReference>
<comment type="subcellular location">
    <subcellularLocation>
        <location evidence="1">Nucleus</location>
    </subcellularLocation>
</comment>
<dbReference type="OrthoDB" id="295033at2759"/>
<evidence type="ECO:0000256" key="5">
    <source>
        <dbReference type="ARBA" id="ARBA00022840"/>
    </source>
</evidence>
<dbReference type="GO" id="GO:0005634">
    <property type="term" value="C:nucleus"/>
    <property type="evidence" value="ECO:0007669"/>
    <property type="project" value="UniProtKB-SubCell"/>
</dbReference>
<keyword evidence="7" id="KW-0234">DNA repair</keyword>